<sequence>MNRDIFIRNLTKEKIEMSPKGRKAGELSPEEFEKCYENFFDMIFEIAATDVFAVEGYGEFDENNKAPYKTLEEFIRADMVEEPEDGYWKNWKEMFGTTFLKEDYYNEIANKALKYVPFCEGQRYLANNNTFFCNMIVGDDGKTYCADWGRAGIMDFMMDFAILDLNKPYLLVPEKLYEYAKKKNIKIDNFKERFLCMAYYKGIVTLRWHASIDDLESCESIVKSLNALEGRMAKL</sequence>
<dbReference type="Proteomes" id="UP000182584">
    <property type="component" value="Unassembled WGS sequence"/>
</dbReference>
<protein>
    <recommendedName>
        <fullName evidence="3">Hygromycin-B 4-O-kinase</fullName>
    </recommendedName>
</protein>
<dbReference type="AlphaFoldDB" id="A0A1H9X7C7"/>
<dbReference type="OrthoDB" id="2568768at2"/>
<name>A0A1H9X7C7_BUTFI</name>
<dbReference type="Gene3D" id="3.90.1200.10">
    <property type="match status" value="1"/>
</dbReference>
<dbReference type="eggNOG" id="ENOG502ZCBA">
    <property type="taxonomic scope" value="Bacteria"/>
</dbReference>
<reference evidence="1 2" key="1">
    <citation type="submission" date="2016-10" db="EMBL/GenBank/DDBJ databases">
        <authorList>
            <person name="de Groot N.N."/>
        </authorList>
    </citation>
    <scope>NUCLEOTIDE SEQUENCE [LARGE SCALE GENOMIC DNA]</scope>
    <source>
        <strain evidence="1 2">AR40</strain>
    </source>
</reference>
<proteinExistence type="predicted"/>
<evidence type="ECO:0000313" key="2">
    <source>
        <dbReference type="Proteomes" id="UP000182584"/>
    </source>
</evidence>
<dbReference type="EMBL" id="FOGJ01000045">
    <property type="protein sequence ID" value="SES41553.1"/>
    <property type="molecule type" value="Genomic_DNA"/>
</dbReference>
<dbReference type="RefSeq" id="WP_074758940.1">
    <property type="nucleotide sequence ID" value="NZ_FOGJ01000045.1"/>
</dbReference>
<organism evidence="1 2">
    <name type="scientific">Butyrivibrio fibrisolvens</name>
    <dbReference type="NCBI Taxonomy" id="831"/>
    <lineage>
        <taxon>Bacteria</taxon>
        <taxon>Bacillati</taxon>
        <taxon>Bacillota</taxon>
        <taxon>Clostridia</taxon>
        <taxon>Lachnospirales</taxon>
        <taxon>Lachnospiraceae</taxon>
        <taxon>Butyrivibrio</taxon>
    </lineage>
</organism>
<accession>A0A1H9X7C7</accession>
<gene>
    <name evidence="1" type="ORF">SAMN04487884_1451</name>
</gene>
<evidence type="ECO:0000313" key="1">
    <source>
        <dbReference type="EMBL" id="SES41553.1"/>
    </source>
</evidence>
<evidence type="ECO:0008006" key="3">
    <source>
        <dbReference type="Google" id="ProtNLM"/>
    </source>
</evidence>